<gene>
    <name evidence="1" type="ORF">LCGC14_0209160</name>
</gene>
<accession>A0A0F9UGS8</accession>
<comment type="caution">
    <text evidence="1">The sequence shown here is derived from an EMBL/GenBank/DDBJ whole genome shotgun (WGS) entry which is preliminary data.</text>
</comment>
<proteinExistence type="predicted"/>
<evidence type="ECO:0000313" key="1">
    <source>
        <dbReference type="EMBL" id="KKN92425.1"/>
    </source>
</evidence>
<dbReference type="AlphaFoldDB" id="A0A0F9UGS8"/>
<protein>
    <submittedName>
        <fullName evidence="1">Uncharacterized protein</fullName>
    </submittedName>
</protein>
<name>A0A0F9UGS8_9ZZZZ</name>
<dbReference type="EMBL" id="LAZR01000095">
    <property type="protein sequence ID" value="KKN92425.1"/>
    <property type="molecule type" value="Genomic_DNA"/>
</dbReference>
<organism evidence="1">
    <name type="scientific">marine sediment metagenome</name>
    <dbReference type="NCBI Taxonomy" id="412755"/>
    <lineage>
        <taxon>unclassified sequences</taxon>
        <taxon>metagenomes</taxon>
        <taxon>ecological metagenomes</taxon>
    </lineage>
</organism>
<sequence length="204" mass="22808">MAVVANLINPTPFDVSIDYQQGIFIDVPADGEVNITMQQLDDFRPGKPGSEETKKILDFEGVFLQDSNLSYDFQALETLRAYVAEHKDRIRTFLDRTKGSRSQQGVSVDDDVMQELLDQAGYGNMQKKVDKVQARIAILEQLVSTDKAKGSISRTLDPERSCFVTNPPRQFPSKTALNMFLSEHPEIKEKHDALAAPAESTESI</sequence>
<reference evidence="1" key="1">
    <citation type="journal article" date="2015" name="Nature">
        <title>Complex archaea that bridge the gap between prokaryotes and eukaryotes.</title>
        <authorList>
            <person name="Spang A."/>
            <person name="Saw J.H."/>
            <person name="Jorgensen S.L."/>
            <person name="Zaremba-Niedzwiedzka K."/>
            <person name="Martijn J."/>
            <person name="Lind A.E."/>
            <person name="van Eijk R."/>
            <person name="Schleper C."/>
            <person name="Guy L."/>
            <person name="Ettema T.J."/>
        </authorList>
    </citation>
    <scope>NUCLEOTIDE SEQUENCE</scope>
</reference>